<accession>A0A919KBJ5</accession>
<dbReference type="EMBL" id="BOMW01000001">
    <property type="protein sequence ID" value="GIF02491.1"/>
    <property type="molecule type" value="Genomic_DNA"/>
</dbReference>
<evidence type="ECO:0000313" key="1">
    <source>
        <dbReference type="EMBL" id="GIF02491.1"/>
    </source>
</evidence>
<comment type="caution">
    <text evidence="1">The sequence shown here is derived from an EMBL/GenBank/DDBJ whole genome shotgun (WGS) entry which is preliminary data.</text>
</comment>
<protein>
    <submittedName>
        <fullName evidence="1">Uncharacterized protein</fullName>
    </submittedName>
</protein>
<name>A0A919KBJ5_9ACTN</name>
<dbReference type="Proteomes" id="UP000629619">
    <property type="component" value="Unassembled WGS sequence"/>
</dbReference>
<dbReference type="AlphaFoldDB" id="A0A919KBJ5"/>
<sequence>MWSDSRRFSSQASVNWVADAVGWGCSDMRLIVSVADHGAVGDLPVAVDACPVVGVARSCAAGAMAF</sequence>
<gene>
    <name evidence="1" type="ORF">Asi03nite_00290</name>
</gene>
<evidence type="ECO:0000313" key="2">
    <source>
        <dbReference type="Proteomes" id="UP000629619"/>
    </source>
</evidence>
<organism evidence="1 2">
    <name type="scientific">Actinoplanes siamensis</name>
    <dbReference type="NCBI Taxonomy" id="1223317"/>
    <lineage>
        <taxon>Bacteria</taxon>
        <taxon>Bacillati</taxon>
        <taxon>Actinomycetota</taxon>
        <taxon>Actinomycetes</taxon>
        <taxon>Micromonosporales</taxon>
        <taxon>Micromonosporaceae</taxon>
        <taxon>Actinoplanes</taxon>
    </lineage>
</organism>
<keyword evidence="2" id="KW-1185">Reference proteome</keyword>
<reference evidence="1" key="1">
    <citation type="submission" date="2021-01" db="EMBL/GenBank/DDBJ databases">
        <title>Whole genome shotgun sequence of Actinoplanes siamensis NBRC 109076.</title>
        <authorList>
            <person name="Komaki H."/>
            <person name="Tamura T."/>
        </authorList>
    </citation>
    <scope>NUCLEOTIDE SEQUENCE</scope>
    <source>
        <strain evidence="1">NBRC 109076</strain>
    </source>
</reference>
<proteinExistence type="predicted"/>